<feature type="compositionally biased region" description="Polar residues" evidence="1">
    <location>
        <begin position="284"/>
        <end position="294"/>
    </location>
</feature>
<proteinExistence type="predicted"/>
<dbReference type="PANTHER" id="PTHR37984:SF5">
    <property type="entry name" value="PROTEIN NYNRIN-LIKE"/>
    <property type="match status" value="1"/>
</dbReference>
<feature type="region of interest" description="Disordered" evidence="1">
    <location>
        <begin position="259"/>
        <end position="294"/>
    </location>
</feature>
<keyword evidence="4" id="KW-1185">Reference proteome</keyword>
<evidence type="ECO:0000256" key="1">
    <source>
        <dbReference type="SAM" id="MobiDB-lite"/>
    </source>
</evidence>
<dbReference type="GO" id="GO:0003676">
    <property type="term" value="F:nucleic acid binding"/>
    <property type="evidence" value="ECO:0007669"/>
    <property type="project" value="InterPro"/>
</dbReference>
<name>A0AAV2JQ48_KNICA</name>
<reference evidence="3 4" key="1">
    <citation type="submission" date="2024-04" db="EMBL/GenBank/DDBJ databases">
        <authorList>
            <person name="Waldvogel A.-M."/>
            <person name="Schoenle A."/>
        </authorList>
    </citation>
    <scope>NUCLEOTIDE SEQUENCE [LARGE SCALE GENOMIC DNA]</scope>
</reference>
<dbReference type="GO" id="GO:0015074">
    <property type="term" value="P:DNA integration"/>
    <property type="evidence" value="ECO:0007669"/>
    <property type="project" value="InterPro"/>
</dbReference>
<dbReference type="AlphaFoldDB" id="A0AAV2JQ48"/>
<sequence length="311" mass="35314">MNKFQRDNWRKYSLKFTVKDGELFYWRGMTVMIDNWIAECDQCQREGKTLGTVAPLQTIKVSAVWELLGIDLTGPFPKTTDGYQHGCPKRILSDQGRDFVNELNDSLCSLLGIERSVTAAYHPQTNGLDEKTNHNIKRALMKLVNEQQNNWDTFLDATLFSLRSKVHISTKHTPFQLMYGREAVFPSEVPVDYPQVGDHDCHPLQDTLLWRAASIHQDTAKCDSYTPMELESEKALDIQTEQSNEGMPHWAVFIQSSNPKYNKGKQTAKPTLEADQDRKPTHWPSGSVNSSRILSTSHAGMTWLPVVPSTS</sequence>
<dbReference type="InterPro" id="IPR012337">
    <property type="entry name" value="RNaseH-like_sf"/>
</dbReference>
<dbReference type="Proteomes" id="UP001497482">
    <property type="component" value="Chromosome 13"/>
</dbReference>
<dbReference type="PANTHER" id="PTHR37984">
    <property type="entry name" value="PROTEIN CBG26694"/>
    <property type="match status" value="1"/>
</dbReference>
<evidence type="ECO:0000259" key="2">
    <source>
        <dbReference type="PROSITE" id="PS50994"/>
    </source>
</evidence>
<dbReference type="InterPro" id="IPR036397">
    <property type="entry name" value="RNaseH_sf"/>
</dbReference>
<dbReference type="InterPro" id="IPR050951">
    <property type="entry name" value="Retrovirus_Pol_polyprotein"/>
</dbReference>
<feature type="compositionally biased region" description="Polar residues" evidence="1">
    <location>
        <begin position="259"/>
        <end position="269"/>
    </location>
</feature>
<dbReference type="SUPFAM" id="SSF53098">
    <property type="entry name" value="Ribonuclease H-like"/>
    <property type="match status" value="1"/>
</dbReference>
<feature type="domain" description="Integrase catalytic" evidence="2">
    <location>
        <begin position="85"/>
        <end position="182"/>
    </location>
</feature>
<accession>A0AAV2JQ48</accession>
<dbReference type="InterPro" id="IPR001584">
    <property type="entry name" value="Integrase_cat-core"/>
</dbReference>
<gene>
    <name evidence="3" type="ORF">KC01_LOCUS8703</name>
</gene>
<protein>
    <recommendedName>
        <fullName evidence="2">Integrase catalytic domain-containing protein</fullName>
    </recommendedName>
</protein>
<dbReference type="EMBL" id="OZ035835">
    <property type="protein sequence ID" value="CAL1577339.1"/>
    <property type="molecule type" value="Genomic_DNA"/>
</dbReference>
<organism evidence="3 4">
    <name type="scientific">Knipowitschia caucasica</name>
    <name type="common">Caucasian dwarf goby</name>
    <name type="synonym">Pomatoschistus caucasicus</name>
    <dbReference type="NCBI Taxonomy" id="637954"/>
    <lineage>
        <taxon>Eukaryota</taxon>
        <taxon>Metazoa</taxon>
        <taxon>Chordata</taxon>
        <taxon>Craniata</taxon>
        <taxon>Vertebrata</taxon>
        <taxon>Euteleostomi</taxon>
        <taxon>Actinopterygii</taxon>
        <taxon>Neopterygii</taxon>
        <taxon>Teleostei</taxon>
        <taxon>Neoteleostei</taxon>
        <taxon>Acanthomorphata</taxon>
        <taxon>Gobiaria</taxon>
        <taxon>Gobiiformes</taxon>
        <taxon>Gobioidei</taxon>
        <taxon>Gobiidae</taxon>
        <taxon>Gobiinae</taxon>
        <taxon>Knipowitschia</taxon>
    </lineage>
</organism>
<evidence type="ECO:0000313" key="4">
    <source>
        <dbReference type="Proteomes" id="UP001497482"/>
    </source>
</evidence>
<dbReference type="Gene3D" id="3.30.420.10">
    <property type="entry name" value="Ribonuclease H-like superfamily/Ribonuclease H"/>
    <property type="match status" value="1"/>
</dbReference>
<evidence type="ECO:0000313" key="3">
    <source>
        <dbReference type="EMBL" id="CAL1577339.1"/>
    </source>
</evidence>
<dbReference type="PROSITE" id="PS50994">
    <property type="entry name" value="INTEGRASE"/>
    <property type="match status" value="1"/>
</dbReference>